<dbReference type="Proteomes" id="UP000053405">
    <property type="component" value="Unassembled WGS sequence"/>
</dbReference>
<dbReference type="AlphaFoldDB" id="L7L637"/>
<feature type="region of interest" description="Disordered" evidence="1">
    <location>
        <begin position="1"/>
        <end position="30"/>
    </location>
</feature>
<dbReference type="eggNOG" id="ENOG5032Y3D">
    <property type="taxonomic scope" value="Bacteria"/>
</dbReference>
<evidence type="ECO:0000313" key="4">
    <source>
        <dbReference type="Proteomes" id="UP000053405"/>
    </source>
</evidence>
<reference evidence="3 4" key="1">
    <citation type="submission" date="2012-12" db="EMBL/GenBank/DDBJ databases">
        <title>Whole genome shotgun sequence of Gordonia hirsuta NBRC 16056.</title>
        <authorList>
            <person name="Isaki-Nakamura S."/>
            <person name="Hosoyama A."/>
            <person name="Tsuchikane K."/>
            <person name="Katsumata H."/>
            <person name="Baba S."/>
            <person name="Yamazaki S."/>
            <person name="Fujita N."/>
        </authorList>
    </citation>
    <scope>NUCLEOTIDE SEQUENCE [LARGE SCALE GENOMIC DNA]</scope>
    <source>
        <strain evidence="3 4">NBRC 16056</strain>
    </source>
</reference>
<evidence type="ECO:0000256" key="1">
    <source>
        <dbReference type="SAM" id="MobiDB-lite"/>
    </source>
</evidence>
<organism evidence="3 4">
    <name type="scientific">Gordonia hirsuta DSM 44140 = NBRC 16056</name>
    <dbReference type="NCBI Taxonomy" id="1121927"/>
    <lineage>
        <taxon>Bacteria</taxon>
        <taxon>Bacillati</taxon>
        <taxon>Actinomycetota</taxon>
        <taxon>Actinomycetes</taxon>
        <taxon>Mycobacteriales</taxon>
        <taxon>Gordoniaceae</taxon>
        <taxon>Gordonia</taxon>
    </lineage>
</organism>
<dbReference type="STRING" id="1121927.GOHSU_09_00060"/>
<accession>L7L637</accession>
<keyword evidence="4" id="KW-1185">Reference proteome</keyword>
<comment type="caution">
    <text evidence="3">The sequence shown here is derived from an EMBL/GenBank/DDBJ whole genome shotgun (WGS) entry which is preliminary data.</text>
</comment>
<evidence type="ECO:0008006" key="5">
    <source>
        <dbReference type="Google" id="ProtNLM"/>
    </source>
</evidence>
<proteinExistence type="predicted"/>
<evidence type="ECO:0000256" key="2">
    <source>
        <dbReference type="SAM" id="Phobius"/>
    </source>
</evidence>
<gene>
    <name evidence="3" type="ORF">GOHSU_09_00060</name>
</gene>
<keyword evidence="2" id="KW-0812">Transmembrane</keyword>
<evidence type="ECO:0000313" key="3">
    <source>
        <dbReference type="EMBL" id="GAC56605.1"/>
    </source>
</evidence>
<sequence length="321" mass="34234">MRFNPPPNWPPPPSPGWTPPPGWRPDPSWGPVPAGWQLWIPETTAPPAATVPPYARTAPTGRRTGTLTGILRHRVWASVTTVVTALAVIVALFAWSRPGAGPTGRVQLAAATLGPVIELTGERGGPGAGPPQSQEVGAVPIDVTLKNTGDQPVRVTSINVDLLQGDRIRQCHAAGAGPGRITASYSVRLPIGPDYQLKLGPVTAPAEFTVAPQQTDRMVITVGPESQSHLFVDLIAFRINLGLDDGSRVELPSVAAATAVETAKNYTEGAQKLGPEFFQHLGVTCFKEMGELFDNAFAATDLQTEPLKELRTIYAKIVERF</sequence>
<name>L7L637_9ACTN</name>
<protein>
    <recommendedName>
        <fullName evidence="5">DUF4352 domain-containing protein</fullName>
    </recommendedName>
</protein>
<dbReference type="EMBL" id="BANT01000009">
    <property type="protein sequence ID" value="GAC56605.1"/>
    <property type="molecule type" value="Genomic_DNA"/>
</dbReference>
<keyword evidence="2" id="KW-1133">Transmembrane helix</keyword>
<feature type="transmembrane region" description="Helical" evidence="2">
    <location>
        <begin position="75"/>
        <end position="95"/>
    </location>
</feature>
<keyword evidence="2" id="KW-0472">Membrane</keyword>